<dbReference type="AlphaFoldDB" id="A0A090L1P2"/>
<dbReference type="WBParaSite" id="SRAE_1000031800.1">
    <property type="protein sequence ID" value="SRAE_1000031800.1"/>
    <property type="gene ID" value="WBGene00256912"/>
</dbReference>
<dbReference type="WormBase" id="SRAE_1000031800">
    <property type="protein sequence ID" value="SRP05317"/>
    <property type="gene ID" value="WBGene00256912"/>
</dbReference>
<dbReference type="RefSeq" id="XP_024501244.1">
    <property type="nucleotide sequence ID" value="XM_024647135.1"/>
</dbReference>
<reference evidence="2 3" key="1">
    <citation type="submission" date="2014-09" db="EMBL/GenBank/DDBJ databases">
        <authorList>
            <person name="Martin A.A."/>
        </authorList>
    </citation>
    <scope>NUCLEOTIDE SEQUENCE</scope>
    <source>
        <strain evidence="3">ED321</strain>
        <strain evidence="2">ED321 Heterogonic</strain>
    </source>
</reference>
<dbReference type="Proteomes" id="UP000035682">
    <property type="component" value="Unplaced"/>
</dbReference>
<dbReference type="GeneID" id="36374407"/>
<organism evidence="2">
    <name type="scientific">Strongyloides ratti</name>
    <name type="common">Parasitic roundworm</name>
    <dbReference type="NCBI Taxonomy" id="34506"/>
    <lineage>
        <taxon>Eukaryota</taxon>
        <taxon>Metazoa</taxon>
        <taxon>Ecdysozoa</taxon>
        <taxon>Nematoda</taxon>
        <taxon>Chromadorea</taxon>
        <taxon>Rhabditida</taxon>
        <taxon>Tylenchina</taxon>
        <taxon>Panagrolaimomorpha</taxon>
        <taxon>Strongyloidoidea</taxon>
        <taxon>Strongyloididae</taxon>
        <taxon>Strongyloides</taxon>
    </lineage>
</organism>
<evidence type="ECO:0000256" key="1">
    <source>
        <dbReference type="SAM" id="Phobius"/>
    </source>
</evidence>
<protein>
    <submittedName>
        <fullName evidence="2 4">Uncharacterized protein</fullName>
    </submittedName>
</protein>
<evidence type="ECO:0000313" key="5">
    <source>
        <dbReference type="WormBase" id="SRAE_1000031800"/>
    </source>
</evidence>
<dbReference type="EMBL" id="LN609528">
    <property type="protein sequence ID" value="CEF62042.1"/>
    <property type="molecule type" value="Genomic_DNA"/>
</dbReference>
<accession>A0A090L1P2</accession>
<evidence type="ECO:0000313" key="4">
    <source>
        <dbReference type="WBParaSite" id="SRAE_1000031800.1"/>
    </source>
</evidence>
<proteinExistence type="predicted"/>
<keyword evidence="3" id="KW-1185">Reference proteome</keyword>
<name>A0A090L1P2_STRRB</name>
<reference evidence="4" key="2">
    <citation type="submission" date="2020-12" db="UniProtKB">
        <authorList>
            <consortium name="WormBaseParasite"/>
        </authorList>
    </citation>
    <scope>IDENTIFICATION</scope>
</reference>
<gene>
    <name evidence="2 4 5" type="ORF">SRAE_1000031800</name>
</gene>
<feature type="transmembrane region" description="Helical" evidence="1">
    <location>
        <begin position="26"/>
        <end position="48"/>
    </location>
</feature>
<keyword evidence="1" id="KW-0472">Membrane</keyword>
<sequence>MLNHSTNSSVLDFYNSYPSIPRETDYYSVISICIIFIIFISTLIYIIATKKYSCSKENLINFVQNIEKLPTHKEKYFDLDVITIENNGKCISQKLNDFEKSSQITFCDDDLKSQLTI</sequence>
<evidence type="ECO:0000313" key="3">
    <source>
        <dbReference type="Proteomes" id="UP000035682"/>
    </source>
</evidence>
<evidence type="ECO:0000313" key="2">
    <source>
        <dbReference type="EMBL" id="CEF62042.1"/>
    </source>
</evidence>
<keyword evidence="1" id="KW-0812">Transmembrane</keyword>
<dbReference type="CTD" id="36374407"/>
<keyword evidence="1" id="KW-1133">Transmembrane helix</keyword>